<name>A0A2J6RJU8_HYAVF</name>
<dbReference type="InterPro" id="IPR013087">
    <property type="entry name" value="Znf_C2H2_type"/>
</dbReference>
<reference evidence="3 4" key="1">
    <citation type="submission" date="2016-04" db="EMBL/GenBank/DDBJ databases">
        <title>A degradative enzymes factory behind the ericoid mycorrhizal symbiosis.</title>
        <authorList>
            <consortium name="DOE Joint Genome Institute"/>
            <person name="Martino E."/>
            <person name="Morin E."/>
            <person name="Grelet G."/>
            <person name="Kuo A."/>
            <person name="Kohler A."/>
            <person name="Daghino S."/>
            <person name="Barry K."/>
            <person name="Choi C."/>
            <person name="Cichocki N."/>
            <person name="Clum A."/>
            <person name="Copeland A."/>
            <person name="Hainaut M."/>
            <person name="Haridas S."/>
            <person name="Labutti K."/>
            <person name="Lindquist E."/>
            <person name="Lipzen A."/>
            <person name="Khouja H.-R."/>
            <person name="Murat C."/>
            <person name="Ohm R."/>
            <person name="Olson A."/>
            <person name="Spatafora J."/>
            <person name="Veneault-Fourrey C."/>
            <person name="Henrissat B."/>
            <person name="Grigoriev I."/>
            <person name="Martin F."/>
            <person name="Perotto S."/>
        </authorList>
    </citation>
    <scope>NUCLEOTIDE SEQUENCE [LARGE SCALE GENOMIC DNA]</scope>
    <source>
        <strain evidence="3 4">F</strain>
    </source>
</reference>
<feature type="compositionally biased region" description="Polar residues" evidence="1">
    <location>
        <begin position="191"/>
        <end position="207"/>
    </location>
</feature>
<dbReference type="OrthoDB" id="3477286at2759"/>
<protein>
    <submittedName>
        <fullName evidence="3">HET-domain-containing protein</fullName>
    </submittedName>
</protein>
<dbReference type="SMART" id="SM00355">
    <property type="entry name" value="ZnF_C2H2"/>
    <property type="match status" value="3"/>
</dbReference>
<dbReference type="Pfam" id="PF06985">
    <property type="entry name" value="HET"/>
    <property type="match status" value="1"/>
</dbReference>
<dbReference type="InterPro" id="IPR010730">
    <property type="entry name" value="HET"/>
</dbReference>
<dbReference type="STRING" id="1149755.A0A2J6RJU8"/>
<dbReference type="Gene3D" id="3.30.160.60">
    <property type="entry name" value="Classic Zinc Finger"/>
    <property type="match status" value="1"/>
</dbReference>
<organism evidence="3 4">
    <name type="scientific">Hyaloscypha variabilis (strain UAMH 11265 / GT02V1 / F)</name>
    <name type="common">Meliniomyces variabilis</name>
    <dbReference type="NCBI Taxonomy" id="1149755"/>
    <lineage>
        <taxon>Eukaryota</taxon>
        <taxon>Fungi</taxon>
        <taxon>Dikarya</taxon>
        <taxon>Ascomycota</taxon>
        <taxon>Pezizomycotina</taxon>
        <taxon>Leotiomycetes</taxon>
        <taxon>Helotiales</taxon>
        <taxon>Hyaloscyphaceae</taxon>
        <taxon>Hyaloscypha</taxon>
        <taxon>Hyaloscypha variabilis</taxon>
    </lineage>
</organism>
<feature type="compositionally biased region" description="Polar residues" evidence="1">
    <location>
        <begin position="241"/>
        <end position="261"/>
    </location>
</feature>
<feature type="region of interest" description="Disordered" evidence="1">
    <location>
        <begin position="133"/>
        <end position="170"/>
    </location>
</feature>
<feature type="region of interest" description="Disordered" evidence="1">
    <location>
        <begin position="230"/>
        <end position="280"/>
    </location>
</feature>
<dbReference type="PANTHER" id="PTHR24148">
    <property type="entry name" value="ANKYRIN REPEAT DOMAIN-CONTAINING PROTEIN 39 HOMOLOG-RELATED"/>
    <property type="match status" value="1"/>
</dbReference>
<keyword evidence="4" id="KW-1185">Reference proteome</keyword>
<dbReference type="PANTHER" id="PTHR24148:SF64">
    <property type="entry name" value="HETEROKARYON INCOMPATIBILITY DOMAIN-CONTAINING PROTEIN"/>
    <property type="match status" value="1"/>
</dbReference>
<feature type="region of interest" description="Disordered" evidence="1">
    <location>
        <begin position="411"/>
        <end position="433"/>
    </location>
</feature>
<dbReference type="Pfam" id="PF26639">
    <property type="entry name" value="Het-6_barrel"/>
    <property type="match status" value="1"/>
</dbReference>
<evidence type="ECO:0000313" key="4">
    <source>
        <dbReference type="Proteomes" id="UP000235786"/>
    </source>
</evidence>
<evidence type="ECO:0000259" key="2">
    <source>
        <dbReference type="PROSITE" id="PS00028"/>
    </source>
</evidence>
<dbReference type="AlphaFoldDB" id="A0A2J6RJU8"/>
<gene>
    <name evidence="3" type="ORF">L207DRAFT_513287</name>
</gene>
<evidence type="ECO:0000313" key="3">
    <source>
        <dbReference type="EMBL" id="PMD38805.1"/>
    </source>
</evidence>
<dbReference type="Proteomes" id="UP000235786">
    <property type="component" value="Unassembled WGS sequence"/>
</dbReference>
<feature type="domain" description="C2H2-type" evidence="2">
    <location>
        <begin position="292"/>
        <end position="312"/>
    </location>
</feature>
<dbReference type="PROSITE" id="PS00028">
    <property type="entry name" value="ZINC_FINGER_C2H2_1"/>
    <property type="match status" value="1"/>
</dbReference>
<feature type="region of interest" description="Disordered" evidence="1">
    <location>
        <begin position="1"/>
        <end position="43"/>
    </location>
</feature>
<dbReference type="InterPro" id="IPR052895">
    <property type="entry name" value="HetReg/Transcr_Mod"/>
</dbReference>
<sequence>MTALRESAAIVTNTTDDTNHKRVQQRTVLPSNSPSSAYSSREKRRHTSPCTECQQDQQQCQRGTLAGKCIRCAQYNYPCTKPLEDGIEHHKRRKVENQTCSYCNEEEHKCSPSHRIWPGTKCERCIEKSLPCSEPQPKGTKEEGSKVIPTGAGKHLNSDDSDSEAGGSTEPVELFQRRPGQAGLQERADSFTATTPQSAIQADGMSQSTLIDDQDVDSITKLGHHRLVAREQREADQEQQSTTGEPSHTSVDSESPMNSPAKSHPEFISDPEVSQGWAIPSPRNSDRFALICPVCRKSVKTRSELKKHDLRHRKPFFCQVSGCSRTEGFSTSNDLERHTMSKHPSTALATTQGAKKFRCLVPGCKSSEKAWPRLDNFRSHLKRVHGNSLHTDDDYDDLVRRGEFLDVGRGPNSALEKEHRQIQPPQAVSVSLKRDNGPPSIPKVLEQAVVPAQTSKEADLNQAHVPRRPRPTGILPQKISINLPQMVEQWGSLICRSEYEYKALRTEETRILVLLPGKKDEIIQCRLLPLSIKAPNVSYEALSYCWGDAKASKEIRIQSMKRSDRPSLKNFIRAKRFIPANLHSALVHLRDSSYPINLWVDNICINMNDDQERSRQVSKMDQIYEQANNVCVWLGESDESSKLALEFIPRILDLSSFDRELEDKRNSECWRALENLISRPWFSRRWVIQEIALAKSSTIHCGADVVHWADFADAVALLVSRINKIGCFKDLDPEKTTSASKSWYSQAQIIVDSTQSLTQGPDSGGKYLRTFDLETLLWTFRDFLCTDPRDAVYSLFALVKAIPFNRDGIDGLPPLLVDYEADIRDVLPRCVMHCVILSKSLDIICRPWAPSISKPLPSWIQPAADSAFSLASSGAPDRKNGDSFVGSPNHKTYNASAGGSIADCKFSQGALIVYGRKVDTIGACLPRAMGGIVWREALHMGGWNEQSDKFDSVPEKLWRTLVADRSPDGSPPKIWYQRACLYTLAQTPSTANLDTSALISTGGPSIMIEFLERVQSVVWNRKFFTTANGNFFGLGPDGLQSGDVVAVLYGCSVPVVLRAVEQRYKLVGECYVHGLMDGQAITDPSLRDETFHLL</sequence>
<feature type="region of interest" description="Disordered" evidence="1">
    <location>
        <begin position="187"/>
        <end position="207"/>
    </location>
</feature>
<accession>A0A2J6RJU8</accession>
<dbReference type="EMBL" id="KZ613947">
    <property type="protein sequence ID" value="PMD38805.1"/>
    <property type="molecule type" value="Genomic_DNA"/>
</dbReference>
<evidence type="ECO:0000256" key="1">
    <source>
        <dbReference type="SAM" id="MobiDB-lite"/>
    </source>
</evidence>
<proteinExistence type="predicted"/>